<dbReference type="Pfam" id="PF00328">
    <property type="entry name" value="His_Phos_2"/>
    <property type="match status" value="1"/>
</dbReference>
<dbReference type="Proteomes" id="UP001147782">
    <property type="component" value="Unassembled WGS sequence"/>
</dbReference>
<dbReference type="InterPro" id="IPR000560">
    <property type="entry name" value="His_Pase_clade-2"/>
</dbReference>
<dbReference type="AlphaFoldDB" id="A0A9W9RZ51"/>
<accession>A0A9W9RZ51</accession>
<evidence type="ECO:0000313" key="2">
    <source>
        <dbReference type="EMBL" id="KAJ5368024.1"/>
    </source>
</evidence>
<protein>
    <recommendedName>
        <fullName evidence="4">3-phytase</fullName>
    </recommendedName>
</protein>
<sequence length="268" mass="30405">MSRHAERYPTPLVGYRHLQFLKRARSLELPFNGSLEFLNEWTYFTDNPERDFGQLTTTGPYAGTLSAFTTGLRFRTRYSDLLQKKNSIRFWASDSERVIESARYFASGLFGLDWESRGKAELEVIPETFERGADTLTPGDTCQKYLEDTVDGHDNGDTMLKRYQEVYAPAIAARLISENPALGSLLNTEVYAMQEMCGFETMARGSSPWCDVFTEEDWRHFEYARDIKHYYGSGPGNPYAGAMGWLWLNATATLLQAGPDAGPMFLSL</sequence>
<dbReference type="GeneID" id="81439882"/>
<gene>
    <name evidence="2" type="ORF">N7496_007784</name>
</gene>
<dbReference type="OrthoDB" id="6509975at2759"/>
<dbReference type="PANTHER" id="PTHR20963">
    <property type="entry name" value="MULTIPLE INOSITOL POLYPHOSPHATE PHOSPHATASE-RELATED"/>
    <property type="match status" value="1"/>
</dbReference>
<name>A0A9W9RZ51_9EURO</name>
<proteinExistence type="predicted"/>
<dbReference type="Gene3D" id="3.40.50.1240">
    <property type="entry name" value="Phosphoglycerate mutase-like"/>
    <property type="match status" value="1"/>
</dbReference>
<comment type="caution">
    <text evidence="2">The sequence shown here is derived from an EMBL/GenBank/DDBJ whole genome shotgun (WGS) entry which is preliminary data.</text>
</comment>
<dbReference type="GO" id="GO:0003993">
    <property type="term" value="F:acid phosphatase activity"/>
    <property type="evidence" value="ECO:0007669"/>
    <property type="project" value="TreeGrafter"/>
</dbReference>
<keyword evidence="1" id="KW-0378">Hydrolase</keyword>
<dbReference type="PANTHER" id="PTHR20963:SF18">
    <property type="entry name" value="ACID PHOSPHATASE PHO11-RELATED"/>
    <property type="match status" value="1"/>
</dbReference>
<evidence type="ECO:0000313" key="3">
    <source>
        <dbReference type="Proteomes" id="UP001147782"/>
    </source>
</evidence>
<dbReference type="GO" id="GO:0009277">
    <property type="term" value="C:fungal-type cell wall"/>
    <property type="evidence" value="ECO:0007669"/>
    <property type="project" value="TreeGrafter"/>
</dbReference>
<reference evidence="2" key="1">
    <citation type="submission" date="2022-11" db="EMBL/GenBank/DDBJ databases">
        <authorList>
            <person name="Petersen C."/>
        </authorList>
    </citation>
    <scope>NUCLEOTIDE SEQUENCE</scope>
    <source>
        <strain evidence="2">IBT 29864</strain>
    </source>
</reference>
<evidence type="ECO:0008006" key="4">
    <source>
        <dbReference type="Google" id="ProtNLM"/>
    </source>
</evidence>
<dbReference type="RefSeq" id="XP_056552766.1">
    <property type="nucleotide sequence ID" value="XM_056700703.1"/>
</dbReference>
<dbReference type="InterPro" id="IPR029033">
    <property type="entry name" value="His_PPase_superfam"/>
</dbReference>
<dbReference type="CDD" id="cd07061">
    <property type="entry name" value="HP_HAP_like"/>
    <property type="match status" value="1"/>
</dbReference>
<dbReference type="SUPFAM" id="SSF53254">
    <property type="entry name" value="Phosphoglycerate mutase-like"/>
    <property type="match status" value="1"/>
</dbReference>
<keyword evidence="3" id="KW-1185">Reference proteome</keyword>
<evidence type="ECO:0000256" key="1">
    <source>
        <dbReference type="ARBA" id="ARBA00022801"/>
    </source>
</evidence>
<reference evidence="2" key="2">
    <citation type="journal article" date="2023" name="IMA Fungus">
        <title>Comparative genomic study of the Penicillium genus elucidates a diverse pangenome and 15 lateral gene transfer events.</title>
        <authorList>
            <person name="Petersen C."/>
            <person name="Sorensen T."/>
            <person name="Nielsen M.R."/>
            <person name="Sondergaard T.E."/>
            <person name="Sorensen J.L."/>
            <person name="Fitzpatrick D.A."/>
            <person name="Frisvad J.C."/>
            <person name="Nielsen K.L."/>
        </authorList>
    </citation>
    <scope>NUCLEOTIDE SEQUENCE</scope>
    <source>
        <strain evidence="2">IBT 29864</strain>
    </source>
</reference>
<organism evidence="2 3">
    <name type="scientific">Penicillium cataractarum</name>
    <dbReference type="NCBI Taxonomy" id="2100454"/>
    <lineage>
        <taxon>Eukaryota</taxon>
        <taxon>Fungi</taxon>
        <taxon>Dikarya</taxon>
        <taxon>Ascomycota</taxon>
        <taxon>Pezizomycotina</taxon>
        <taxon>Eurotiomycetes</taxon>
        <taxon>Eurotiomycetidae</taxon>
        <taxon>Eurotiales</taxon>
        <taxon>Aspergillaceae</taxon>
        <taxon>Penicillium</taxon>
    </lineage>
</organism>
<dbReference type="EMBL" id="JAPZBS010000007">
    <property type="protein sequence ID" value="KAJ5368024.1"/>
    <property type="molecule type" value="Genomic_DNA"/>
</dbReference>